<proteinExistence type="predicted"/>
<feature type="signal peptide" evidence="1">
    <location>
        <begin position="1"/>
        <end position="21"/>
    </location>
</feature>
<dbReference type="PANTHER" id="PTHR35569">
    <property type="entry name" value="CYANAMIDE HYDRATASE DDI2-RELATED"/>
    <property type="match status" value="1"/>
</dbReference>
<evidence type="ECO:0008006" key="4">
    <source>
        <dbReference type="Google" id="ProtNLM"/>
    </source>
</evidence>
<dbReference type="Gene3D" id="1.10.3210.10">
    <property type="entry name" value="Hypothetical protein af1432"/>
    <property type="match status" value="1"/>
</dbReference>
<sequence length="265" mass="29426">MPKTLTRILIAVSFLVGIAAGIPLSGSHGPRQPLPRRTIAGVSVVDTPLVRAAQQYMRDHSNQPVYKHIMRSWLFGTLMVNNNATLAALVDPEVQAVSLLLHDLGFDQSPDSPITSTDRRFEVDGAIAARHFIRDHRDGRRWEERRVQLVWDAIALHTEQSYARYKEPDVAAVSTGIFMDFAGPSNGVTPSQYNTVVAEFPNSDLRQSVQDVFTWICSTKPIVTYGVSHSQQSNTFLQPFGERFVANYSAVGHRTIDFVLGPPQA</sequence>
<gene>
    <name evidence="2" type="ORF">B0T14DRAFT_417934</name>
</gene>
<feature type="chain" id="PRO_5041387641" description="HD domain-containing protein" evidence="1">
    <location>
        <begin position="22"/>
        <end position="265"/>
    </location>
</feature>
<dbReference type="PANTHER" id="PTHR35569:SF1">
    <property type="entry name" value="CYANAMIDE HYDRATASE DDI2-RELATED"/>
    <property type="match status" value="1"/>
</dbReference>
<accession>A0AA39XHQ8</accession>
<dbReference type="Proteomes" id="UP001175000">
    <property type="component" value="Unassembled WGS sequence"/>
</dbReference>
<keyword evidence="1" id="KW-0732">Signal</keyword>
<name>A0AA39XHQ8_9PEZI</name>
<reference evidence="2" key="1">
    <citation type="submission" date="2023-06" db="EMBL/GenBank/DDBJ databases">
        <title>Genome-scale phylogeny and comparative genomics of the fungal order Sordariales.</title>
        <authorList>
            <consortium name="Lawrence Berkeley National Laboratory"/>
            <person name="Hensen N."/>
            <person name="Bonometti L."/>
            <person name="Westerberg I."/>
            <person name="Brannstrom I.O."/>
            <person name="Guillou S."/>
            <person name="Cros-Aarteil S."/>
            <person name="Calhoun S."/>
            <person name="Haridas S."/>
            <person name="Kuo A."/>
            <person name="Mondo S."/>
            <person name="Pangilinan J."/>
            <person name="Riley R."/>
            <person name="Labutti K."/>
            <person name="Andreopoulos B."/>
            <person name="Lipzen A."/>
            <person name="Chen C."/>
            <person name="Yanf M."/>
            <person name="Daum C."/>
            <person name="Ng V."/>
            <person name="Clum A."/>
            <person name="Steindorff A."/>
            <person name="Ohm R."/>
            <person name="Martin F."/>
            <person name="Silar P."/>
            <person name="Natvig D."/>
            <person name="Lalanne C."/>
            <person name="Gautier V."/>
            <person name="Ament-Velasquez S.L."/>
            <person name="Kruys A."/>
            <person name="Hutchinson M.I."/>
            <person name="Powell A.J."/>
            <person name="Barry K."/>
            <person name="Miller A.N."/>
            <person name="Grigoriev I.V."/>
            <person name="Debuchy R."/>
            <person name="Gladieux P."/>
            <person name="Thoren M.H."/>
            <person name="Johannesson H."/>
        </authorList>
    </citation>
    <scope>NUCLEOTIDE SEQUENCE</scope>
    <source>
        <strain evidence="2">CBS 606.72</strain>
    </source>
</reference>
<keyword evidence="3" id="KW-1185">Reference proteome</keyword>
<organism evidence="2 3">
    <name type="scientific">Immersiella caudata</name>
    <dbReference type="NCBI Taxonomy" id="314043"/>
    <lineage>
        <taxon>Eukaryota</taxon>
        <taxon>Fungi</taxon>
        <taxon>Dikarya</taxon>
        <taxon>Ascomycota</taxon>
        <taxon>Pezizomycotina</taxon>
        <taxon>Sordariomycetes</taxon>
        <taxon>Sordariomycetidae</taxon>
        <taxon>Sordariales</taxon>
        <taxon>Lasiosphaeriaceae</taxon>
        <taxon>Immersiella</taxon>
    </lineage>
</organism>
<evidence type="ECO:0000256" key="1">
    <source>
        <dbReference type="SAM" id="SignalP"/>
    </source>
</evidence>
<evidence type="ECO:0000313" key="2">
    <source>
        <dbReference type="EMBL" id="KAK0634217.1"/>
    </source>
</evidence>
<comment type="caution">
    <text evidence="2">The sequence shown here is derived from an EMBL/GenBank/DDBJ whole genome shotgun (WGS) entry which is preliminary data.</text>
</comment>
<evidence type="ECO:0000313" key="3">
    <source>
        <dbReference type="Proteomes" id="UP001175000"/>
    </source>
</evidence>
<protein>
    <recommendedName>
        <fullName evidence="4">HD domain-containing protein</fullName>
    </recommendedName>
</protein>
<dbReference type="SUPFAM" id="SSF109604">
    <property type="entry name" value="HD-domain/PDEase-like"/>
    <property type="match status" value="1"/>
</dbReference>
<dbReference type="EMBL" id="JAULSU010000001">
    <property type="protein sequence ID" value="KAK0634217.1"/>
    <property type="molecule type" value="Genomic_DNA"/>
</dbReference>
<dbReference type="AlphaFoldDB" id="A0AA39XHQ8"/>